<evidence type="ECO:0000313" key="1">
    <source>
        <dbReference type="EMBL" id="KAH1098653.1"/>
    </source>
</evidence>
<accession>A0A9D3VXF0</accession>
<proteinExistence type="predicted"/>
<comment type="caution">
    <text evidence="1">The sequence shown here is derived from an EMBL/GenBank/DDBJ whole genome shotgun (WGS) entry which is preliminary data.</text>
</comment>
<gene>
    <name evidence="1" type="ORF">J1N35_015574</name>
</gene>
<dbReference type="AlphaFoldDB" id="A0A9D3VXF0"/>
<sequence>MAQFNVALLAKQGWRLITDPNSLIAQVFKAKYFPESNFLNTRLGNKSSYTWRSLWAAKGLLEKGVIWKVGTSSNDIWIPDLNDLKLSVDTISAHYDKVAELIKNPERVWNKEMINNTFRETEATLILRIPLAQEPHANFLA</sequence>
<evidence type="ECO:0008006" key="3">
    <source>
        <dbReference type="Google" id="ProtNLM"/>
    </source>
</evidence>
<reference evidence="1 2" key="1">
    <citation type="journal article" date="2021" name="Plant Biotechnol. J.">
        <title>Multi-omics assisted identification of the key and species-specific regulatory components of drought-tolerant mechanisms in Gossypium stocksii.</title>
        <authorList>
            <person name="Yu D."/>
            <person name="Ke L."/>
            <person name="Zhang D."/>
            <person name="Wu Y."/>
            <person name="Sun Y."/>
            <person name="Mei J."/>
            <person name="Sun J."/>
            <person name="Sun Y."/>
        </authorList>
    </citation>
    <scope>NUCLEOTIDE SEQUENCE [LARGE SCALE GENOMIC DNA]</scope>
    <source>
        <strain evidence="2">cv. E1</strain>
        <tissue evidence="1">Leaf</tissue>
    </source>
</reference>
<dbReference type="Proteomes" id="UP000828251">
    <property type="component" value="Unassembled WGS sequence"/>
</dbReference>
<protein>
    <recommendedName>
        <fullName evidence="3">Reverse transcriptase zinc-binding domain-containing protein</fullName>
    </recommendedName>
</protein>
<dbReference type="OrthoDB" id="1001961at2759"/>
<dbReference type="EMBL" id="JAIQCV010000005">
    <property type="protein sequence ID" value="KAH1098653.1"/>
    <property type="molecule type" value="Genomic_DNA"/>
</dbReference>
<name>A0A9D3VXF0_9ROSI</name>
<evidence type="ECO:0000313" key="2">
    <source>
        <dbReference type="Proteomes" id="UP000828251"/>
    </source>
</evidence>
<organism evidence="1 2">
    <name type="scientific">Gossypium stocksii</name>
    <dbReference type="NCBI Taxonomy" id="47602"/>
    <lineage>
        <taxon>Eukaryota</taxon>
        <taxon>Viridiplantae</taxon>
        <taxon>Streptophyta</taxon>
        <taxon>Embryophyta</taxon>
        <taxon>Tracheophyta</taxon>
        <taxon>Spermatophyta</taxon>
        <taxon>Magnoliopsida</taxon>
        <taxon>eudicotyledons</taxon>
        <taxon>Gunneridae</taxon>
        <taxon>Pentapetalae</taxon>
        <taxon>rosids</taxon>
        <taxon>malvids</taxon>
        <taxon>Malvales</taxon>
        <taxon>Malvaceae</taxon>
        <taxon>Malvoideae</taxon>
        <taxon>Gossypium</taxon>
    </lineage>
</organism>
<keyword evidence="2" id="KW-1185">Reference proteome</keyword>